<dbReference type="EMBL" id="MCOG01000004">
    <property type="protein sequence ID" value="ORY85260.1"/>
    <property type="molecule type" value="Genomic_DNA"/>
</dbReference>
<feature type="compositionally biased region" description="Low complexity" evidence="2">
    <location>
        <begin position="316"/>
        <end position="331"/>
    </location>
</feature>
<evidence type="ECO:0000256" key="1">
    <source>
        <dbReference type="SAM" id="Coils"/>
    </source>
</evidence>
<gene>
    <name evidence="3" type="ORF">LY90DRAFT_198365</name>
</gene>
<name>A0A1Y2FMP6_9FUNG</name>
<evidence type="ECO:0000313" key="3">
    <source>
        <dbReference type="EMBL" id="ORY85260.1"/>
    </source>
</evidence>
<keyword evidence="1" id="KW-0175">Coiled coil</keyword>
<feature type="coiled-coil region" evidence="1">
    <location>
        <begin position="31"/>
        <end position="99"/>
    </location>
</feature>
<reference evidence="3 4" key="1">
    <citation type="submission" date="2016-08" db="EMBL/GenBank/DDBJ databases">
        <title>A Parts List for Fungal Cellulosomes Revealed by Comparative Genomics.</title>
        <authorList>
            <consortium name="DOE Joint Genome Institute"/>
            <person name="Haitjema C.H."/>
            <person name="Gilmore S.P."/>
            <person name="Henske J.K."/>
            <person name="Solomon K.V."/>
            <person name="De Groot R."/>
            <person name="Kuo A."/>
            <person name="Mondo S.J."/>
            <person name="Salamov A.A."/>
            <person name="Labutti K."/>
            <person name="Zhao Z."/>
            <person name="Chiniquy J."/>
            <person name="Barry K."/>
            <person name="Brewer H.M."/>
            <person name="Purvine S.O."/>
            <person name="Wright A.T."/>
            <person name="Boxma B."/>
            <person name="Van Alen T."/>
            <person name="Hackstein J.H."/>
            <person name="Baker S.E."/>
            <person name="Grigoriev I.V."/>
            <person name="O'Malley M.A."/>
        </authorList>
    </citation>
    <scope>NUCLEOTIDE SEQUENCE [LARGE SCALE GENOMIC DNA]</scope>
    <source>
        <strain evidence="3 4">G1</strain>
    </source>
</reference>
<feature type="region of interest" description="Disordered" evidence="2">
    <location>
        <begin position="256"/>
        <end position="277"/>
    </location>
</feature>
<sequence>MNNLTLSVNNSRIKTCEYKNCKNQFKVRSNNHKYCKEHENANNRKDKLKSKKRKYRSENDLIDTNFSNIEKENNKKRNLNELKSIKKEITESKLQFEQNTPALSSKKPNLLDILIKRTSSKPYKCIGKNKPYHNNHIPQKVDKCIQTDDLFEIRPKIKMTKVDKNVGTEDDHPLEPTISSLDTITMQQFSSMLDTPTKNIQSLTSPISIKRSVNNTPEYPLRDISNTINCKYLKSPISDKKIPKFLSKPFRFPEYDNKNKENYNFNTTPRKRQLNPNINYRNDIMPFLSSEIQEEEIPNFENKQKDIYYPSPLNKNNNNSYNNNNDSSSSSSGGGSGGSSSVGLDNESYSNSYSLTVDYYMEYIKILKKISKFSPSQELKQTLSSNSNLTSINNHILSPAKTDAEDLLNWLNTE</sequence>
<dbReference type="AlphaFoldDB" id="A0A1Y2FMP6"/>
<protein>
    <submittedName>
        <fullName evidence="3">Uncharacterized protein</fullName>
    </submittedName>
</protein>
<comment type="caution">
    <text evidence="3">The sequence shown here is derived from an EMBL/GenBank/DDBJ whole genome shotgun (WGS) entry which is preliminary data.</text>
</comment>
<organism evidence="3 4">
    <name type="scientific">Neocallimastix californiae</name>
    <dbReference type="NCBI Taxonomy" id="1754190"/>
    <lineage>
        <taxon>Eukaryota</taxon>
        <taxon>Fungi</taxon>
        <taxon>Fungi incertae sedis</taxon>
        <taxon>Chytridiomycota</taxon>
        <taxon>Chytridiomycota incertae sedis</taxon>
        <taxon>Neocallimastigomycetes</taxon>
        <taxon>Neocallimastigales</taxon>
        <taxon>Neocallimastigaceae</taxon>
        <taxon>Neocallimastix</taxon>
    </lineage>
</organism>
<feature type="region of interest" description="Disordered" evidence="2">
    <location>
        <begin position="306"/>
        <end position="347"/>
    </location>
</feature>
<accession>A0A1Y2FMP6</accession>
<keyword evidence="4" id="KW-1185">Reference proteome</keyword>
<dbReference type="Proteomes" id="UP000193920">
    <property type="component" value="Unassembled WGS sequence"/>
</dbReference>
<feature type="compositionally biased region" description="Polar residues" evidence="2">
    <location>
        <begin position="262"/>
        <end position="277"/>
    </location>
</feature>
<evidence type="ECO:0000256" key="2">
    <source>
        <dbReference type="SAM" id="MobiDB-lite"/>
    </source>
</evidence>
<proteinExistence type="predicted"/>
<evidence type="ECO:0000313" key="4">
    <source>
        <dbReference type="Proteomes" id="UP000193920"/>
    </source>
</evidence>